<organism evidence="1">
    <name type="scientific">marine sediment metagenome</name>
    <dbReference type="NCBI Taxonomy" id="412755"/>
    <lineage>
        <taxon>unclassified sequences</taxon>
        <taxon>metagenomes</taxon>
        <taxon>ecological metagenomes</taxon>
    </lineage>
</organism>
<protein>
    <submittedName>
        <fullName evidence="1">Uncharacterized protein</fullName>
    </submittedName>
</protein>
<accession>A0A0F9DSQ4</accession>
<reference evidence="1" key="1">
    <citation type="journal article" date="2015" name="Nature">
        <title>Complex archaea that bridge the gap between prokaryotes and eukaryotes.</title>
        <authorList>
            <person name="Spang A."/>
            <person name="Saw J.H."/>
            <person name="Jorgensen S.L."/>
            <person name="Zaremba-Niedzwiedzka K."/>
            <person name="Martijn J."/>
            <person name="Lind A.E."/>
            <person name="van Eijk R."/>
            <person name="Schleper C."/>
            <person name="Guy L."/>
            <person name="Ettema T.J."/>
        </authorList>
    </citation>
    <scope>NUCLEOTIDE SEQUENCE</scope>
</reference>
<gene>
    <name evidence="1" type="ORF">LCGC14_2242130</name>
</gene>
<comment type="caution">
    <text evidence="1">The sequence shown here is derived from an EMBL/GenBank/DDBJ whole genome shotgun (WGS) entry which is preliminary data.</text>
</comment>
<dbReference type="AlphaFoldDB" id="A0A0F9DSQ4"/>
<sequence>MSKLKCVNCGTEIGMPMCCGQPMSNGGDKLYCHKGGMCMCGNANGKPIPTHCDQPMDVV</sequence>
<dbReference type="EMBL" id="LAZR01030384">
    <property type="protein sequence ID" value="KKL56766.1"/>
    <property type="molecule type" value="Genomic_DNA"/>
</dbReference>
<proteinExistence type="predicted"/>
<name>A0A0F9DSQ4_9ZZZZ</name>
<evidence type="ECO:0000313" key="1">
    <source>
        <dbReference type="EMBL" id="KKL56766.1"/>
    </source>
</evidence>